<dbReference type="InterPro" id="IPR009060">
    <property type="entry name" value="UBA-like_sf"/>
</dbReference>
<evidence type="ECO:0000259" key="2">
    <source>
        <dbReference type="PROSITE" id="PS50030"/>
    </source>
</evidence>
<feature type="domain" description="Myb-like" evidence="3">
    <location>
        <begin position="400"/>
        <end position="454"/>
    </location>
</feature>
<dbReference type="CDD" id="cd14270">
    <property type="entry name" value="UBA"/>
    <property type="match status" value="1"/>
</dbReference>
<dbReference type="GO" id="GO:0003677">
    <property type="term" value="F:DNA binding"/>
    <property type="evidence" value="ECO:0007669"/>
    <property type="project" value="UniProtKB-KW"/>
</dbReference>
<dbReference type="InterPro" id="IPR029071">
    <property type="entry name" value="Ubiquitin-like_domsf"/>
</dbReference>
<dbReference type="InterPro" id="IPR015940">
    <property type="entry name" value="UBA"/>
</dbReference>
<dbReference type="PROSITE" id="PS50030">
    <property type="entry name" value="UBA"/>
    <property type="match status" value="1"/>
</dbReference>
<gene>
    <name evidence="4" type="ORF">TVAG_190030</name>
</gene>
<dbReference type="SMR" id="A2DKD5"/>
<dbReference type="SMART" id="SM00717">
    <property type="entry name" value="SANT"/>
    <property type="match status" value="1"/>
</dbReference>
<dbReference type="KEGG" id="tva:5464632"/>
<dbReference type="Proteomes" id="UP000001542">
    <property type="component" value="Unassembled WGS sequence"/>
</dbReference>
<protein>
    <submittedName>
        <fullName evidence="4">Myb-like DNA-binding domain containing protein</fullName>
    </submittedName>
</protein>
<dbReference type="PROSITE" id="PS50090">
    <property type="entry name" value="MYB_LIKE"/>
    <property type="match status" value="1"/>
</dbReference>
<feature type="domain" description="UBA" evidence="2">
    <location>
        <begin position="87"/>
        <end position="127"/>
    </location>
</feature>
<dbReference type="InParanoid" id="A2DKD5"/>
<dbReference type="EMBL" id="DS113211">
    <property type="protein sequence ID" value="EAY19112.1"/>
    <property type="molecule type" value="Genomic_DNA"/>
</dbReference>
<feature type="region of interest" description="Disordered" evidence="1">
    <location>
        <begin position="365"/>
        <end position="386"/>
    </location>
</feature>
<dbReference type="VEuPathDB" id="TrichDB:TVAG_190030"/>
<dbReference type="VEuPathDB" id="TrichDB:TVAGG3_0996250"/>
<dbReference type="SUPFAM" id="SSF46934">
    <property type="entry name" value="UBA-like"/>
    <property type="match status" value="1"/>
</dbReference>
<evidence type="ECO:0000256" key="1">
    <source>
        <dbReference type="SAM" id="MobiDB-lite"/>
    </source>
</evidence>
<evidence type="ECO:0000313" key="4">
    <source>
        <dbReference type="EMBL" id="EAY19112.1"/>
    </source>
</evidence>
<dbReference type="InterPro" id="IPR001005">
    <property type="entry name" value="SANT/Myb"/>
</dbReference>
<dbReference type="InterPro" id="IPR009057">
    <property type="entry name" value="Homeodomain-like_sf"/>
</dbReference>
<reference evidence="4" key="2">
    <citation type="journal article" date="2007" name="Science">
        <title>Draft genome sequence of the sexually transmitted pathogen Trichomonas vaginalis.</title>
        <authorList>
            <person name="Carlton J.M."/>
            <person name="Hirt R.P."/>
            <person name="Silva J.C."/>
            <person name="Delcher A.L."/>
            <person name="Schatz M."/>
            <person name="Zhao Q."/>
            <person name="Wortman J.R."/>
            <person name="Bidwell S.L."/>
            <person name="Alsmark U.C.M."/>
            <person name="Besteiro S."/>
            <person name="Sicheritz-Ponten T."/>
            <person name="Noel C.J."/>
            <person name="Dacks J.B."/>
            <person name="Foster P.G."/>
            <person name="Simillion C."/>
            <person name="Van de Peer Y."/>
            <person name="Miranda-Saavedra D."/>
            <person name="Barton G.J."/>
            <person name="Westrop G.D."/>
            <person name="Mueller S."/>
            <person name="Dessi D."/>
            <person name="Fiori P.L."/>
            <person name="Ren Q."/>
            <person name="Paulsen I."/>
            <person name="Zhang H."/>
            <person name="Bastida-Corcuera F.D."/>
            <person name="Simoes-Barbosa A."/>
            <person name="Brown M.T."/>
            <person name="Hayes R.D."/>
            <person name="Mukherjee M."/>
            <person name="Okumura C.Y."/>
            <person name="Schneider R."/>
            <person name="Smith A.J."/>
            <person name="Vanacova S."/>
            <person name="Villalvazo M."/>
            <person name="Haas B.J."/>
            <person name="Pertea M."/>
            <person name="Feldblyum T.V."/>
            <person name="Utterback T.R."/>
            <person name="Shu C.L."/>
            <person name="Osoegawa K."/>
            <person name="de Jong P.J."/>
            <person name="Hrdy I."/>
            <person name="Horvathova L."/>
            <person name="Zubacova Z."/>
            <person name="Dolezal P."/>
            <person name="Malik S.B."/>
            <person name="Logsdon J.M. Jr."/>
            <person name="Henze K."/>
            <person name="Gupta A."/>
            <person name="Wang C.C."/>
            <person name="Dunne R.L."/>
            <person name="Upcroft J.A."/>
            <person name="Upcroft P."/>
            <person name="White O."/>
            <person name="Salzberg S.L."/>
            <person name="Tang P."/>
            <person name="Chiu C.-H."/>
            <person name="Lee Y.-S."/>
            <person name="Embley T.M."/>
            <person name="Coombs G.H."/>
            <person name="Mottram J.C."/>
            <person name="Tachezy J."/>
            <person name="Fraser-Liggett C.M."/>
            <person name="Johnson P.J."/>
        </authorList>
    </citation>
    <scope>NUCLEOTIDE SEQUENCE [LARGE SCALE GENOMIC DNA]</scope>
    <source>
        <strain evidence="4">G3</strain>
    </source>
</reference>
<dbReference type="SUPFAM" id="SSF46689">
    <property type="entry name" value="Homeodomain-like"/>
    <property type="match status" value="1"/>
</dbReference>
<evidence type="ECO:0000313" key="5">
    <source>
        <dbReference type="Proteomes" id="UP000001542"/>
    </source>
</evidence>
<keyword evidence="5" id="KW-1185">Reference proteome</keyword>
<accession>A2DKD5</accession>
<evidence type="ECO:0000259" key="3">
    <source>
        <dbReference type="PROSITE" id="PS50090"/>
    </source>
</evidence>
<dbReference type="SUPFAM" id="SSF54236">
    <property type="entry name" value="Ubiquitin-like"/>
    <property type="match status" value="1"/>
</dbReference>
<dbReference type="RefSeq" id="XP_001580098.1">
    <property type="nucleotide sequence ID" value="XM_001580048.1"/>
</dbReference>
<name>A2DKD5_TRIV3</name>
<dbReference type="Gene3D" id="1.10.10.60">
    <property type="entry name" value="Homeodomain-like"/>
    <property type="match status" value="1"/>
</dbReference>
<reference evidence="4" key="1">
    <citation type="submission" date="2006-10" db="EMBL/GenBank/DDBJ databases">
        <authorList>
            <person name="Amadeo P."/>
            <person name="Zhao Q."/>
            <person name="Wortman J."/>
            <person name="Fraser-Liggett C."/>
            <person name="Carlton J."/>
        </authorList>
    </citation>
    <scope>NUCLEOTIDE SEQUENCE</scope>
    <source>
        <strain evidence="4">G3</strain>
    </source>
</reference>
<dbReference type="AlphaFoldDB" id="A2DKD5"/>
<organism evidence="4 5">
    <name type="scientific">Trichomonas vaginalis (strain ATCC PRA-98 / G3)</name>
    <dbReference type="NCBI Taxonomy" id="412133"/>
    <lineage>
        <taxon>Eukaryota</taxon>
        <taxon>Metamonada</taxon>
        <taxon>Parabasalia</taxon>
        <taxon>Trichomonadida</taxon>
        <taxon>Trichomonadidae</taxon>
        <taxon>Trichomonas</taxon>
    </lineage>
</organism>
<sequence>MKLKLEAPIDEIISIDVDKEILIGSIKQTISKITMIPPSHIMIYDNEILLEDSETVYERKDDENYILICKFPETAPRVEQQEENIPENLERHVQVLRELGFTQQNSVMALHETNYDLSKAFSLLSTKLAKKSKQGGSQKNSAHMQLQIDPRTVKEEALKKAQYNIERLTPDVSLHEYIQRLNASLPQDVTLDVGALTRIYLENDCNVYAAKAHFPQFSVGYLEFVLYWMVRTVTERISSQNSWSMEENRFVIEMAAIGHSFREIDAITYHKNSRSEDHRKALRRTLKKSWIIPQFAEQYPDCSQFPPGYTEDGIPSYLPELMIQIYKKPKNVEDEKIIQEALQNKSIMPQFKKEIVKLVQKLVSDPQDANKSSSPNEEEESLEQQEIGDILTDSTNLVSDEKHSRTNWPFHEDQLLVNLYAEAKLRNANRWEYIKKSFPNRSPKAIAAHFKNLLYEMKSGKRSDLQIPQVIMEDILKERTYSDEVKQLSQLTEMIDIIEAIKVYYQENGNWTLISRRLPQFKGGYIAFLLYYVCVLLKKTRRTKTWSMGELRFLLEKRVDGVPVQEISDLLQNKSPKQVDTKRTQIYSTIKTCPYLKQFVERFGKCEIEGAVYDDIGIPSYLPPMLETFKSEIREAVPDLPSN</sequence>
<keyword evidence="4" id="KW-0238">DNA-binding</keyword>
<dbReference type="CDD" id="cd00167">
    <property type="entry name" value="SANT"/>
    <property type="match status" value="1"/>
</dbReference>
<proteinExistence type="predicted"/>